<dbReference type="PeptideAtlas" id="E2JL03"/>
<dbReference type="AGR" id="WB:WBGene00303030"/>
<keyword evidence="4" id="KW-1267">Proteomics identification</keyword>
<name>E2JL03_CAEEL</name>
<evidence type="ECO:0000313" key="1">
    <source>
        <dbReference type="EMBL" id="CAB02767.1"/>
    </source>
</evidence>
<dbReference type="HOGENOM" id="CLU_2028782_0_0_1"/>
<dbReference type="Gene3D" id="3.30.230.90">
    <property type="match status" value="1"/>
</dbReference>
<dbReference type="OrthoDB" id="5825357at2759"/>
<keyword evidence="1" id="KW-0647">Proteasome</keyword>
<dbReference type="STRING" id="6239.C25A1.20.1"/>
<dbReference type="Bgee" id="WBGene00303030">
    <property type="expression patterns" value="Expressed in pharyngeal muscle cell (C elegans) and 3 other cell types or tissues"/>
</dbReference>
<dbReference type="InParanoid" id="E2JL03"/>
<organism evidence="1 2">
    <name type="scientific">Caenorhabditis elegans</name>
    <dbReference type="NCBI Taxonomy" id="6239"/>
    <lineage>
        <taxon>Eukaryota</taxon>
        <taxon>Metazoa</taxon>
        <taxon>Ecdysozoa</taxon>
        <taxon>Nematoda</taxon>
        <taxon>Chromadorea</taxon>
        <taxon>Rhabditida</taxon>
        <taxon>Rhabditina</taxon>
        <taxon>Rhabditomorpha</taxon>
        <taxon>Rhabditoidea</taxon>
        <taxon>Rhabditidae</taxon>
        <taxon>Peloderinae</taxon>
        <taxon>Caenorhabditis</taxon>
    </lineage>
</organism>
<dbReference type="AlphaFoldDB" id="E2JL03"/>
<dbReference type="InterPro" id="IPR053720">
    <property type="entry name" value="Psm_Assembly_Chaperone"/>
</dbReference>
<protein>
    <submittedName>
        <fullName evidence="1">Proteasome assembly chaperone 3</fullName>
    </submittedName>
</protein>
<dbReference type="EMBL" id="BX284601">
    <property type="protein sequence ID" value="CAB02767.1"/>
    <property type="molecule type" value="Genomic_DNA"/>
</dbReference>
<dbReference type="WormBase" id="C25A1.20">
    <property type="protein sequence ID" value="CE08373"/>
    <property type="gene ID" value="WBGene00303030"/>
</dbReference>
<reference evidence="1 2" key="1">
    <citation type="journal article" date="1998" name="Science">
        <title>Genome sequence of the nematode C. elegans: a platform for investigating biology.</title>
        <authorList>
            <consortium name="The C. elegans sequencing consortium"/>
            <person name="Sulson J.E."/>
            <person name="Waterston R."/>
        </authorList>
    </citation>
    <scope>NUCLEOTIDE SEQUENCE [LARGE SCALE GENOMIC DNA]</scope>
    <source>
        <strain evidence="1 2">Bristol N2</strain>
    </source>
</reference>
<dbReference type="FunCoup" id="E2JL03">
    <property type="interactions" value="139"/>
</dbReference>
<sequence>MSFKDFSFEFNGEPIHFSITSHPDKDLVHFNSTGRIGQVIEVIQPPEILSSQLSDQQRVEYELKSLLGNPELPGVELFIRRFVIHFAGTNQRKSALFVFGIDLDGIPNECIAAALQALEENH</sequence>
<gene>
    <name evidence="1 3" type="ORF">C25A1.20</name>
    <name evidence="1" type="ORF">CELE_C25A1.20</name>
</gene>
<accession>E2JL03</accession>
<keyword evidence="2" id="KW-1185">Reference proteome</keyword>
<dbReference type="RefSeq" id="NP_001369990.1">
    <property type="nucleotide sequence ID" value="NM_001383714.2"/>
</dbReference>
<dbReference type="SMR" id="E2JL03"/>
<dbReference type="GO" id="GO:0000502">
    <property type="term" value="C:proteasome complex"/>
    <property type="evidence" value="ECO:0007669"/>
    <property type="project" value="UniProtKB-KW"/>
</dbReference>
<evidence type="ECO:0000313" key="3">
    <source>
        <dbReference type="WormBase" id="C25A1.20"/>
    </source>
</evidence>
<evidence type="ECO:0007829" key="4">
    <source>
        <dbReference type="PeptideAtlas" id="E2JL03"/>
    </source>
</evidence>
<dbReference type="Proteomes" id="UP000001940">
    <property type="component" value="Chromosome I"/>
</dbReference>
<dbReference type="CTD" id="36804983"/>
<proteinExistence type="evidence at protein level"/>
<evidence type="ECO:0000313" key="2">
    <source>
        <dbReference type="Proteomes" id="UP000001940"/>
    </source>
</evidence>
<dbReference type="GeneID" id="36804983"/>
<dbReference type="KEGG" id="cel:CELE_C25A1.20"/>